<dbReference type="EMBL" id="JAGKHQ010000005">
    <property type="protein sequence ID" value="KAG7516016.1"/>
    <property type="molecule type" value="Genomic_DNA"/>
</dbReference>
<dbReference type="AlphaFoldDB" id="A0AAV6SIF0"/>
<comment type="caution">
    <text evidence="1">The sequence shown here is derived from an EMBL/GenBank/DDBJ whole genome shotgun (WGS) entry which is preliminary data.</text>
</comment>
<proteinExistence type="predicted"/>
<keyword evidence="2" id="KW-1185">Reference proteome</keyword>
<sequence>MYSPGVTFHSIFLPHCSTLTSPLRTRQRAGQPFLRQQAVRVHVCLCPPGSVTGICPCRVKVCRARLVTAPRCQLSSKHYVHNHILIAGLKYCPLSSAFVLFSKKTAVVMSKVFRDERM</sequence>
<reference evidence="1 2" key="1">
    <citation type="journal article" date="2021" name="Sci. Rep.">
        <title>Chromosome anchoring in Senegalese sole (Solea senegalensis) reveals sex-associated markers and genome rearrangements in flatfish.</title>
        <authorList>
            <person name="Guerrero-Cozar I."/>
            <person name="Gomez-Garrido J."/>
            <person name="Berbel C."/>
            <person name="Martinez-Blanch J.F."/>
            <person name="Alioto T."/>
            <person name="Claros M.G."/>
            <person name="Gagnaire P.A."/>
            <person name="Manchado M."/>
        </authorList>
    </citation>
    <scope>NUCLEOTIDE SEQUENCE [LARGE SCALE GENOMIC DNA]</scope>
    <source>
        <strain evidence="1">Sse05_10M</strain>
    </source>
</reference>
<protein>
    <submittedName>
        <fullName evidence="1">Uncharacterized protein</fullName>
    </submittedName>
</protein>
<name>A0AAV6SIF0_SOLSE</name>
<dbReference type="Proteomes" id="UP000693946">
    <property type="component" value="Linkage Group LG13"/>
</dbReference>
<evidence type="ECO:0000313" key="1">
    <source>
        <dbReference type="EMBL" id="KAG7516016.1"/>
    </source>
</evidence>
<organism evidence="1 2">
    <name type="scientific">Solea senegalensis</name>
    <name type="common">Senegalese sole</name>
    <dbReference type="NCBI Taxonomy" id="28829"/>
    <lineage>
        <taxon>Eukaryota</taxon>
        <taxon>Metazoa</taxon>
        <taxon>Chordata</taxon>
        <taxon>Craniata</taxon>
        <taxon>Vertebrata</taxon>
        <taxon>Euteleostomi</taxon>
        <taxon>Actinopterygii</taxon>
        <taxon>Neopterygii</taxon>
        <taxon>Teleostei</taxon>
        <taxon>Neoteleostei</taxon>
        <taxon>Acanthomorphata</taxon>
        <taxon>Carangaria</taxon>
        <taxon>Pleuronectiformes</taxon>
        <taxon>Pleuronectoidei</taxon>
        <taxon>Soleidae</taxon>
        <taxon>Solea</taxon>
    </lineage>
</organism>
<evidence type="ECO:0000313" key="2">
    <source>
        <dbReference type="Proteomes" id="UP000693946"/>
    </source>
</evidence>
<accession>A0AAV6SIF0</accession>
<gene>
    <name evidence="1" type="ORF">JOB18_020449</name>
</gene>